<name>A0A806KMZ8_9BACT</name>
<proteinExistence type="predicted"/>
<evidence type="ECO:0000313" key="2">
    <source>
        <dbReference type="EMBL" id="AGS53461.1"/>
    </source>
</evidence>
<evidence type="ECO:0000259" key="1">
    <source>
        <dbReference type="Pfam" id="PF05685"/>
    </source>
</evidence>
<dbReference type="PANTHER" id="PTHR34107">
    <property type="entry name" value="SLL0198 PROTEIN-RELATED"/>
    <property type="match status" value="1"/>
</dbReference>
<accession>A0A806KMZ8</accession>
<dbReference type="InterPro" id="IPR008538">
    <property type="entry name" value="Uma2"/>
</dbReference>
<reference evidence="2" key="1">
    <citation type="submission" date="2012-03" db="EMBL/GenBank/DDBJ databases">
        <title>Functional metagenomics reveals considerable lignocellulase gene clusters in the gut microbiome of a wood-feeding higher termite.</title>
        <authorList>
            <person name="Liu N."/>
        </authorList>
    </citation>
    <scope>NUCLEOTIDE SEQUENCE</scope>
</reference>
<dbReference type="InterPro" id="IPR011335">
    <property type="entry name" value="Restrct_endonuc-II-like"/>
</dbReference>
<dbReference type="CDD" id="cd06260">
    <property type="entry name" value="DUF820-like"/>
    <property type="match status" value="1"/>
</dbReference>
<dbReference type="Gene3D" id="3.90.1570.10">
    <property type="entry name" value="tt1808, chain A"/>
    <property type="match status" value="1"/>
</dbReference>
<protein>
    <recommendedName>
        <fullName evidence="1">Putative restriction endonuclease domain-containing protein</fullName>
    </recommendedName>
</protein>
<organism evidence="2">
    <name type="scientific">uncultured bacterium contig00027</name>
    <dbReference type="NCBI Taxonomy" id="1181516"/>
    <lineage>
        <taxon>Bacteria</taxon>
        <taxon>environmental samples</taxon>
    </lineage>
</organism>
<dbReference type="EMBL" id="JQ844233">
    <property type="protein sequence ID" value="AGS53461.1"/>
    <property type="molecule type" value="Genomic_DNA"/>
</dbReference>
<dbReference type="Pfam" id="PF05685">
    <property type="entry name" value="Uma2"/>
    <property type="match status" value="1"/>
</dbReference>
<sequence length="190" mass="21606">MADAIEIDNTEEKRKFTYADYLKWEGPERYQLIKGEAYMMASPSVEHQAILRELTIHFGSWLRGKPCQVFSAPLDVRLFPKKDNSDDTVVQPDLLVVCDKSKLAKNSINGAPELVVEILSPSNTHKELFLKFQYYLEAGVKEYWIINPESKHVLVHLFEDGHITSALYKENAAISVSVLPGLVINLGEIW</sequence>
<dbReference type="AlphaFoldDB" id="A0A806KMZ8"/>
<dbReference type="SUPFAM" id="SSF52980">
    <property type="entry name" value="Restriction endonuclease-like"/>
    <property type="match status" value="1"/>
</dbReference>
<dbReference type="InterPro" id="IPR012296">
    <property type="entry name" value="Nuclease_put_TT1808"/>
</dbReference>
<feature type="domain" description="Putative restriction endonuclease" evidence="1">
    <location>
        <begin position="19"/>
        <end position="186"/>
    </location>
</feature>
<dbReference type="PANTHER" id="PTHR34107:SF4">
    <property type="entry name" value="SLL1222 PROTEIN"/>
    <property type="match status" value="1"/>
</dbReference>